<dbReference type="AlphaFoldDB" id="A0A438JS53"/>
<comment type="caution">
    <text evidence="1">The sequence shown here is derived from an EMBL/GenBank/DDBJ whole genome shotgun (WGS) entry which is preliminary data.</text>
</comment>
<proteinExistence type="predicted"/>
<dbReference type="Proteomes" id="UP000288805">
    <property type="component" value="Unassembled WGS sequence"/>
</dbReference>
<sequence length="76" mass="8471">MVLRRYQMTMGISHASLVGLLFGGSGYLMHTQRFLQSPNYLQAKGEGKGGWNSNINMEEIDLRTTLVGRGGDPLLW</sequence>
<reference evidence="1 2" key="1">
    <citation type="journal article" date="2018" name="PLoS Genet.">
        <title>Population sequencing reveals clonal diversity and ancestral inbreeding in the grapevine cultivar Chardonnay.</title>
        <authorList>
            <person name="Roach M.J."/>
            <person name="Johnson D.L."/>
            <person name="Bohlmann J."/>
            <person name="van Vuuren H.J."/>
            <person name="Jones S.J."/>
            <person name="Pretorius I.S."/>
            <person name="Schmidt S.A."/>
            <person name="Borneman A.R."/>
        </authorList>
    </citation>
    <scope>NUCLEOTIDE SEQUENCE [LARGE SCALE GENOMIC DNA]</scope>
    <source>
        <strain evidence="2">cv. Chardonnay</strain>
        <tissue evidence="1">Leaf</tissue>
    </source>
</reference>
<accession>A0A438JS53</accession>
<evidence type="ECO:0000313" key="1">
    <source>
        <dbReference type="EMBL" id="RVX11792.1"/>
    </source>
</evidence>
<name>A0A438JS53_VITVI</name>
<protein>
    <submittedName>
        <fullName evidence="1">Uncharacterized protein</fullName>
    </submittedName>
</protein>
<organism evidence="1 2">
    <name type="scientific">Vitis vinifera</name>
    <name type="common">Grape</name>
    <dbReference type="NCBI Taxonomy" id="29760"/>
    <lineage>
        <taxon>Eukaryota</taxon>
        <taxon>Viridiplantae</taxon>
        <taxon>Streptophyta</taxon>
        <taxon>Embryophyta</taxon>
        <taxon>Tracheophyta</taxon>
        <taxon>Spermatophyta</taxon>
        <taxon>Magnoliopsida</taxon>
        <taxon>eudicotyledons</taxon>
        <taxon>Gunneridae</taxon>
        <taxon>Pentapetalae</taxon>
        <taxon>rosids</taxon>
        <taxon>Vitales</taxon>
        <taxon>Vitaceae</taxon>
        <taxon>Viteae</taxon>
        <taxon>Vitis</taxon>
    </lineage>
</organism>
<gene>
    <name evidence="1" type="ORF">CK203_009673</name>
</gene>
<dbReference type="EMBL" id="QGNW01000029">
    <property type="protein sequence ID" value="RVX11792.1"/>
    <property type="molecule type" value="Genomic_DNA"/>
</dbReference>
<evidence type="ECO:0000313" key="2">
    <source>
        <dbReference type="Proteomes" id="UP000288805"/>
    </source>
</evidence>